<dbReference type="EMBL" id="JAZGQO010000008">
    <property type="protein sequence ID" value="KAK6180095.1"/>
    <property type="molecule type" value="Genomic_DNA"/>
</dbReference>
<evidence type="ECO:0000256" key="2">
    <source>
        <dbReference type="ARBA" id="ARBA00006833"/>
    </source>
</evidence>
<dbReference type="GO" id="GO:2001256">
    <property type="term" value="P:regulation of store-operated calcium entry"/>
    <property type="evidence" value="ECO:0007669"/>
    <property type="project" value="InterPro"/>
</dbReference>
<feature type="region of interest" description="Disordered" evidence="14">
    <location>
        <begin position="195"/>
        <end position="240"/>
    </location>
</feature>
<name>A0AAN8JR83_PATCE</name>
<evidence type="ECO:0000256" key="5">
    <source>
        <dbReference type="ARBA" id="ARBA00022568"/>
    </source>
</evidence>
<dbReference type="AlphaFoldDB" id="A0AAN8JR83"/>
<dbReference type="Proteomes" id="UP001347796">
    <property type="component" value="Unassembled WGS sequence"/>
</dbReference>
<reference evidence="17 18" key="1">
    <citation type="submission" date="2024-01" db="EMBL/GenBank/DDBJ databases">
        <title>The genome of the rayed Mediterranean limpet Patella caerulea (Linnaeus, 1758).</title>
        <authorList>
            <person name="Anh-Thu Weber A."/>
            <person name="Halstead-Nussloch G."/>
        </authorList>
    </citation>
    <scope>NUCLEOTIDE SEQUENCE [LARGE SCALE GENOMIC DNA]</scope>
    <source>
        <strain evidence="17">AATW-2023a</strain>
        <tissue evidence="17">Whole specimen</tissue>
    </source>
</reference>
<feature type="compositionally biased region" description="Low complexity" evidence="14">
    <location>
        <begin position="314"/>
        <end position="327"/>
    </location>
</feature>
<comment type="caution">
    <text evidence="17">The sequence shown here is derived from an EMBL/GenBank/DDBJ whole genome shotgun (WGS) entry which is preliminary data.</text>
</comment>
<comment type="subcellular location">
    <subcellularLocation>
        <location evidence="1">Endoplasmic reticulum membrane</location>
        <topology evidence="1">Single-pass type I membrane protein</topology>
    </subcellularLocation>
</comment>
<gene>
    <name evidence="17" type="ORF">SNE40_012307</name>
</gene>
<keyword evidence="10 15" id="KW-1133">Transmembrane helix</keyword>
<evidence type="ECO:0000256" key="14">
    <source>
        <dbReference type="SAM" id="MobiDB-lite"/>
    </source>
</evidence>
<feature type="signal peptide" evidence="16">
    <location>
        <begin position="1"/>
        <end position="18"/>
    </location>
</feature>
<evidence type="ECO:0000256" key="1">
    <source>
        <dbReference type="ARBA" id="ARBA00004115"/>
    </source>
</evidence>
<feature type="chain" id="PRO_5042942861" description="Store-operated calcium entry-associated regulatory factor" evidence="16">
    <location>
        <begin position="19"/>
        <end position="335"/>
    </location>
</feature>
<evidence type="ECO:0000256" key="8">
    <source>
        <dbReference type="ARBA" id="ARBA00022824"/>
    </source>
</evidence>
<accession>A0AAN8JR83</accession>
<keyword evidence="5" id="KW-0109">Calcium transport</keyword>
<organism evidence="17 18">
    <name type="scientific">Patella caerulea</name>
    <name type="common">Rayed Mediterranean limpet</name>
    <dbReference type="NCBI Taxonomy" id="87958"/>
    <lineage>
        <taxon>Eukaryota</taxon>
        <taxon>Metazoa</taxon>
        <taxon>Spiralia</taxon>
        <taxon>Lophotrochozoa</taxon>
        <taxon>Mollusca</taxon>
        <taxon>Gastropoda</taxon>
        <taxon>Patellogastropoda</taxon>
        <taxon>Patelloidea</taxon>
        <taxon>Patellidae</taxon>
        <taxon>Patella</taxon>
    </lineage>
</organism>
<protein>
    <recommendedName>
        <fullName evidence="3">Store-operated calcium entry-associated regulatory factor</fullName>
    </recommendedName>
    <alternativeName>
        <fullName evidence="13">Transmembrane protein 66</fullName>
    </alternativeName>
</protein>
<comment type="similarity">
    <text evidence="2">Belongs to the SARAF family.</text>
</comment>
<keyword evidence="6 15" id="KW-0812">Transmembrane</keyword>
<keyword evidence="12 15" id="KW-0472">Membrane</keyword>
<evidence type="ECO:0000256" key="13">
    <source>
        <dbReference type="ARBA" id="ARBA00031116"/>
    </source>
</evidence>
<evidence type="ECO:0000313" key="18">
    <source>
        <dbReference type="Proteomes" id="UP001347796"/>
    </source>
</evidence>
<dbReference type="PANTHER" id="PTHR15929">
    <property type="entry name" value="STORE-OPERATED CALCIUM ENTRY-ASSOCIATED REGULATORY FACTOR"/>
    <property type="match status" value="1"/>
</dbReference>
<evidence type="ECO:0000256" key="7">
    <source>
        <dbReference type="ARBA" id="ARBA00022729"/>
    </source>
</evidence>
<keyword evidence="11" id="KW-0406">Ion transport</keyword>
<dbReference type="InterPro" id="IPR009567">
    <property type="entry name" value="SARAF"/>
</dbReference>
<evidence type="ECO:0000256" key="6">
    <source>
        <dbReference type="ARBA" id="ARBA00022692"/>
    </source>
</evidence>
<evidence type="ECO:0000313" key="17">
    <source>
        <dbReference type="EMBL" id="KAK6180095.1"/>
    </source>
</evidence>
<proteinExistence type="inferred from homology"/>
<dbReference type="Pfam" id="PF06682">
    <property type="entry name" value="SARAF"/>
    <property type="match status" value="1"/>
</dbReference>
<dbReference type="GO" id="GO:0006816">
    <property type="term" value="P:calcium ion transport"/>
    <property type="evidence" value="ECO:0007669"/>
    <property type="project" value="UniProtKB-KW"/>
</dbReference>
<dbReference type="PANTHER" id="PTHR15929:SF0">
    <property type="entry name" value="STORE-OPERATED CALCIUM ENTRY-ASSOCIATED REGULATORY FACTOR"/>
    <property type="match status" value="1"/>
</dbReference>
<keyword evidence="8" id="KW-0256">Endoplasmic reticulum</keyword>
<evidence type="ECO:0000256" key="11">
    <source>
        <dbReference type="ARBA" id="ARBA00023065"/>
    </source>
</evidence>
<keyword evidence="4" id="KW-0813">Transport</keyword>
<sequence length="335" mass="35668">MEIRIIFTLACFVPLALGGYQQDRVLLTDVKTLTLRHGLMTNARRSSPVPQLKCVGGTAGCHAFVPQVVQCYNRGSDGYDVQWECKTDMDNEFRFGQVEVTCEGYDYPDDPFVLKGSCGLEYSLDLTKEGHQKQGRQSNQHSGYHSNQYHDNSNSYYNSHKKSKSGFGDLIFIAGVGLVIYAIYKTCISSNNRHAGSDEYPRDQGYPGSQSPPPPGFRPEYMPGNDNCHDGYSNTHTRTNGMGGLGGSGLGGGGGGFWTGAMTGGLLGYMFGGRNNGGGYRRGYGTGYGNTGSSWFGSGSTGSGWGSGLGSGSSGFSSGSSGTRSASGFGGTKRR</sequence>
<feature type="compositionally biased region" description="Low complexity" evidence="14">
    <location>
        <begin position="144"/>
        <end position="155"/>
    </location>
</feature>
<feature type="region of interest" description="Disordered" evidence="14">
    <location>
        <begin position="129"/>
        <end position="155"/>
    </location>
</feature>
<keyword evidence="7 16" id="KW-0732">Signal</keyword>
<evidence type="ECO:0000256" key="12">
    <source>
        <dbReference type="ARBA" id="ARBA00023136"/>
    </source>
</evidence>
<feature type="region of interest" description="Disordered" evidence="14">
    <location>
        <begin position="299"/>
        <end position="335"/>
    </location>
</feature>
<evidence type="ECO:0000256" key="4">
    <source>
        <dbReference type="ARBA" id="ARBA00022448"/>
    </source>
</evidence>
<keyword evidence="9" id="KW-0106">Calcium</keyword>
<evidence type="ECO:0000256" key="15">
    <source>
        <dbReference type="SAM" id="Phobius"/>
    </source>
</evidence>
<evidence type="ECO:0000256" key="10">
    <source>
        <dbReference type="ARBA" id="ARBA00022989"/>
    </source>
</evidence>
<dbReference type="GO" id="GO:0005789">
    <property type="term" value="C:endoplasmic reticulum membrane"/>
    <property type="evidence" value="ECO:0007669"/>
    <property type="project" value="UniProtKB-SubCell"/>
</dbReference>
<evidence type="ECO:0000256" key="3">
    <source>
        <dbReference type="ARBA" id="ARBA00016584"/>
    </source>
</evidence>
<evidence type="ECO:0000256" key="9">
    <source>
        <dbReference type="ARBA" id="ARBA00022837"/>
    </source>
</evidence>
<feature type="transmembrane region" description="Helical" evidence="15">
    <location>
        <begin position="166"/>
        <end position="184"/>
    </location>
</feature>
<evidence type="ECO:0000256" key="16">
    <source>
        <dbReference type="SAM" id="SignalP"/>
    </source>
</evidence>
<feature type="compositionally biased region" description="Gly residues" evidence="14">
    <location>
        <begin position="299"/>
        <end position="313"/>
    </location>
</feature>
<keyword evidence="18" id="KW-1185">Reference proteome</keyword>